<gene>
    <name evidence="10" type="ORF">Malapachy_2693</name>
</gene>
<comment type="subcellular location">
    <subcellularLocation>
        <location evidence="1">Cytoplasm</location>
        <location evidence="1">Cytosol</location>
    </subcellularLocation>
</comment>
<evidence type="ECO:0000256" key="6">
    <source>
        <dbReference type="ARBA" id="ARBA00044208"/>
    </source>
</evidence>
<evidence type="ECO:0000313" key="10">
    <source>
        <dbReference type="EMBL" id="KOS15783.1"/>
    </source>
</evidence>
<dbReference type="GO" id="GO:0003743">
    <property type="term" value="F:translation initiation factor activity"/>
    <property type="evidence" value="ECO:0007669"/>
    <property type="project" value="UniProtKB-KW"/>
</dbReference>
<evidence type="ECO:0000256" key="8">
    <source>
        <dbReference type="ARBA" id="ARBA00046432"/>
    </source>
</evidence>
<dbReference type="SUPFAM" id="SSF100950">
    <property type="entry name" value="NagB/RpiA/CoA transferase-like"/>
    <property type="match status" value="1"/>
</dbReference>
<dbReference type="GO" id="GO:0005851">
    <property type="term" value="C:eukaryotic translation initiation factor 2B complex"/>
    <property type="evidence" value="ECO:0007669"/>
    <property type="project" value="TreeGrafter"/>
</dbReference>
<dbReference type="GO" id="GO:0005829">
    <property type="term" value="C:cytosol"/>
    <property type="evidence" value="ECO:0007669"/>
    <property type="project" value="UniProtKB-SubCell"/>
</dbReference>
<dbReference type="Pfam" id="PF01008">
    <property type="entry name" value="IF-2B"/>
    <property type="match status" value="1"/>
</dbReference>
<dbReference type="EMBL" id="LGAV01000002">
    <property type="protein sequence ID" value="KOS15783.1"/>
    <property type="molecule type" value="Genomic_DNA"/>
</dbReference>
<evidence type="ECO:0000256" key="7">
    <source>
        <dbReference type="ARBA" id="ARBA00044236"/>
    </source>
</evidence>
<dbReference type="AlphaFoldDB" id="A0A0M9VQQ3"/>
<proteinExistence type="inferred from homology"/>
<dbReference type="InterPro" id="IPR000649">
    <property type="entry name" value="IF-2B-related"/>
</dbReference>
<keyword evidence="11" id="KW-1185">Reference proteome</keyword>
<comment type="subunit">
    <text evidence="8">Component of the translation initiation factor 2B (eIF2B) complex which is a heterodecamer of two sets of five different subunits: alpha, beta, gamma, delta and epsilon. Subunits alpha, beta and delta comprise a regulatory subcomplex and subunits epsilon and gamma comprise a catalytic subcomplex. Within the complex, the hexameric regulatory complex resides at the center, with the two heterodimeric catalytic subcomplexes bound on opposite sides.</text>
</comment>
<evidence type="ECO:0000256" key="9">
    <source>
        <dbReference type="RuleBase" id="RU003814"/>
    </source>
</evidence>
<keyword evidence="10" id="KW-0808">Transferase</keyword>
<evidence type="ECO:0000256" key="5">
    <source>
        <dbReference type="ARBA" id="ARBA00022917"/>
    </source>
</evidence>
<dbReference type="OrthoDB" id="10249309at2759"/>
<organism evidence="10 11">
    <name type="scientific">Malassezia pachydermatis</name>
    <dbReference type="NCBI Taxonomy" id="77020"/>
    <lineage>
        <taxon>Eukaryota</taxon>
        <taxon>Fungi</taxon>
        <taxon>Dikarya</taxon>
        <taxon>Basidiomycota</taxon>
        <taxon>Ustilaginomycotina</taxon>
        <taxon>Malasseziomycetes</taxon>
        <taxon>Malasseziales</taxon>
        <taxon>Malasseziaceae</taxon>
        <taxon>Malassezia</taxon>
    </lineage>
</organism>
<dbReference type="Gene3D" id="3.40.50.10470">
    <property type="entry name" value="Translation initiation factor eif-2b, domain 2"/>
    <property type="match status" value="1"/>
</dbReference>
<name>A0A0M9VQQ3_9BASI</name>
<dbReference type="VEuPathDB" id="FungiDB:Malapachy_2693"/>
<dbReference type="STRING" id="77020.A0A0M9VQQ3"/>
<dbReference type="PANTHER" id="PTHR45860">
    <property type="entry name" value="TRANSLATION INITIATION FACTOR EIF-2B SUBUNIT ALPHA"/>
    <property type="match status" value="1"/>
</dbReference>
<protein>
    <recommendedName>
        <fullName evidence="6">Translation initiation factor eIF2B subunit alpha</fullName>
    </recommendedName>
    <alternativeName>
        <fullName evidence="7">eIF2B GDP-GTP exchange factor subunit alpha</fullName>
    </alternativeName>
</protein>
<evidence type="ECO:0000256" key="1">
    <source>
        <dbReference type="ARBA" id="ARBA00004514"/>
    </source>
</evidence>
<keyword evidence="5" id="KW-0648">Protein biosynthesis</keyword>
<dbReference type="GeneID" id="28729056"/>
<dbReference type="GO" id="GO:0005085">
    <property type="term" value="F:guanyl-nucleotide exchange factor activity"/>
    <property type="evidence" value="ECO:0007669"/>
    <property type="project" value="TreeGrafter"/>
</dbReference>
<dbReference type="InterPro" id="IPR042529">
    <property type="entry name" value="IF_2B-like_C"/>
</dbReference>
<dbReference type="Proteomes" id="UP000037751">
    <property type="component" value="Unassembled WGS sequence"/>
</dbReference>
<dbReference type="PANTHER" id="PTHR45860:SF1">
    <property type="entry name" value="TRANSLATION INITIATION FACTOR EIF-2B SUBUNIT ALPHA"/>
    <property type="match status" value="1"/>
</dbReference>
<dbReference type="GO" id="GO:0016740">
    <property type="term" value="F:transferase activity"/>
    <property type="evidence" value="ECO:0007669"/>
    <property type="project" value="UniProtKB-KW"/>
</dbReference>
<comment type="caution">
    <text evidence="10">The sequence shown here is derived from an EMBL/GenBank/DDBJ whole genome shotgun (WGS) entry which is preliminary data.</text>
</comment>
<dbReference type="InterPro" id="IPR051501">
    <property type="entry name" value="eIF2B_alpha/beta/delta"/>
</dbReference>
<comment type="similarity">
    <text evidence="2 9">Belongs to the eIF-2B alpha/beta/delta subunits family.</text>
</comment>
<keyword evidence="4" id="KW-0396">Initiation factor</keyword>
<dbReference type="Gene3D" id="1.20.120.1070">
    <property type="entry name" value="Translation initiation factor eIF-2B, N-terminal domain"/>
    <property type="match status" value="1"/>
</dbReference>
<evidence type="ECO:0000256" key="4">
    <source>
        <dbReference type="ARBA" id="ARBA00022540"/>
    </source>
</evidence>
<evidence type="ECO:0000313" key="11">
    <source>
        <dbReference type="Proteomes" id="UP000037751"/>
    </source>
</evidence>
<reference evidence="10 11" key="1">
    <citation type="submission" date="2015-07" db="EMBL/GenBank/DDBJ databases">
        <title>Draft Genome Sequence of Malassezia furfur CBS1878 and Malassezia pachydermatis CBS1879.</title>
        <authorList>
            <person name="Triana S."/>
            <person name="Ohm R."/>
            <person name="Gonzalez A."/>
            <person name="DeCock H."/>
            <person name="Restrepo S."/>
            <person name="Celis A."/>
        </authorList>
    </citation>
    <scope>NUCLEOTIDE SEQUENCE [LARGE SCALE GENOMIC DNA]</scope>
    <source>
        <strain evidence="10 11">CBS 1879</strain>
    </source>
</reference>
<evidence type="ECO:0000256" key="2">
    <source>
        <dbReference type="ARBA" id="ARBA00007251"/>
    </source>
</evidence>
<dbReference type="InterPro" id="IPR042528">
    <property type="entry name" value="elF-2B_alpha_N"/>
</dbReference>
<keyword evidence="3" id="KW-0963">Cytoplasm</keyword>
<dbReference type="InterPro" id="IPR037171">
    <property type="entry name" value="NagB/RpiA_transferase-like"/>
</dbReference>
<dbReference type="RefSeq" id="XP_017993415.1">
    <property type="nucleotide sequence ID" value="XM_018137181.1"/>
</dbReference>
<sequence length="318" mass="34749">MSTFSVVDSFHNALRKDEDLPMPIAAIFALSEMIGQSKAATTSELMESIKEASEELKASLTNPIPATAGLELYMRFVTTKNWAGGDFASHKQNLISTATEFARNTVPNCRERITQLLLPFIKDDSVIMTHGYSRVVMQALLTAVKLHGKRIRVYVTESRPTGQGLRTYERLREEGIPCTVVLDTAVAYIIDRVDMCLLGAEAVAESGGIFNAIGSYQMGIIAKAAQKPMFALAESFKFMRLFPLSQYDVPISARRLPLPSVNDAYEAPENGQMTPAMEALNPLIDYTLPELLTFIVSDVGILTPSGVSDALLAVYGGN</sequence>
<accession>A0A0M9VQQ3</accession>
<evidence type="ECO:0000256" key="3">
    <source>
        <dbReference type="ARBA" id="ARBA00022490"/>
    </source>
</evidence>